<feature type="region of interest" description="Disordered" evidence="4">
    <location>
        <begin position="421"/>
        <end position="442"/>
    </location>
</feature>
<evidence type="ECO:0000256" key="2">
    <source>
        <dbReference type="ARBA" id="ARBA00022448"/>
    </source>
</evidence>
<keyword evidence="3 5" id="KW-0732">Signal</keyword>
<evidence type="ECO:0000313" key="6">
    <source>
        <dbReference type="EMBL" id="WUS55450.1"/>
    </source>
</evidence>
<dbReference type="PROSITE" id="PS51257">
    <property type="entry name" value="PROKAR_LIPOPROTEIN"/>
    <property type="match status" value="1"/>
</dbReference>
<proteinExistence type="inferred from homology"/>
<sequence>MNHSRRAPAVLLAVAIGVALAACSATPSSTPSSTGQSVPAAVQGEGKTLHVWVMDGDYSDQTLKAINDEFTQKSGAKVDVQVQSWDGIETKITTALATSSPPDILDLGNTQVASFAANGGLKDLTPYGEDLRQSQTWLAGLVAPATVDGRLYAVPGFAGARAVIYNKAMWAKAGVTAPPTTFDELTNDLKKVKAANPAPDFSPLYFPGQNWYAAMQFVWDAGGDLATQSGTKWNGSMGTDASLAGLADFKAFQNEFSAPASRTVDAIKPDQVQVFADGKASAIIATSGFLGRIQKANPGLTDADLGTFPLPGKSGKAQPVMLGGSDWGIAARSKNPDLALTWTKIAASPDVQSKWVVGKEGFIPNSAEGIKAAAATVPPLRKGFFDAALNSRATPASANWAQIEGSHDVDDLFAAVASGSKTPKEAAGDFDTAADKALNAKQ</sequence>
<gene>
    <name evidence="6" type="ORF">OG469_07950</name>
</gene>
<dbReference type="PANTHER" id="PTHR30061:SF50">
    <property type="entry name" value="MALTOSE_MALTODEXTRIN-BINDING PERIPLASMIC PROTEIN"/>
    <property type="match status" value="1"/>
</dbReference>
<dbReference type="Gene3D" id="3.40.190.10">
    <property type="entry name" value="Periplasmic binding protein-like II"/>
    <property type="match status" value="2"/>
</dbReference>
<evidence type="ECO:0000256" key="5">
    <source>
        <dbReference type="SAM" id="SignalP"/>
    </source>
</evidence>
<dbReference type="SUPFAM" id="SSF53850">
    <property type="entry name" value="Periplasmic binding protein-like II"/>
    <property type="match status" value="1"/>
</dbReference>
<evidence type="ECO:0000256" key="4">
    <source>
        <dbReference type="SAM" id="MobiDB-lite"/>
    </source>
</evidence>
<comment type="similarity">
    <text evidence="1">Belongs to the bacterial solute-binding protein 1 family.</text>
</comment>
<keyword evidence="2" id="KW-0813">Transport</keyword>
<dbReference type="InterPro" id="IPR006059">
    <property type="entry name" value="SBP"/>
</dbReference>
<evidence type="ECO:0000256" key="1">
    <source>
        <dbReference type="ARBA" id="ARBA00008520"/>
    </source>
</evidence>
<dbReference type="Proteomes" id="UP001432014">
    <property type="component" value="Chromosome"/>
</dbReference>
<dbReference type="PANTHER" id="PTHR30061">
    <property type="entry name" value="MALTOSE-BINDING PERIPLASMIC PROTEIN"/>
    <property type="match status" value="1"/>
</dbReference>
<evidence type="ECO:0000256" key="3">
    <source>
        <dbReference type="ARBA" id="ARBA00022729"/>
    </source>
</evidence>
<evidence type="ECO:0000313" key="7">
    <source>
        <dbReference type="Proteomes" id="UP001432014"/>
    </source>
</evidence>
<feature type="chain" id="PRO_5046842526" evidence="5">
    <location>
        <begin position="22"/>
        <end position="442"/>
    </location>
</feature>
<dbReference type="EMBL" id="CP108482">
    <property type="protein sequence ID" value="WUS55450.1"/>
    <property type="molecule type" value="Genomic_DNA"/>
</dbReference>
<keyword evidence="7" id="KW-1185">Reference proteome</keyword>
<reference evidence="6 7" key="1">
    <citation type="submission" date="2022-10" db="EMBL/GenBank/DDBJ databases">
        <title>The complete genomes of actinobacterial strains from the NBC collection.</title>
        <authorList>
            <person name="Joergensen T.S."/>
            <person name="Alvarez Arevalo M."/>
            <person name="Sterndorff E.B."/>
            <person name="Faurdal D."/>
            <person name="Vuksanovic O."/>
            <person name="Mourched A.-S."/>
            <person name="Charusanti P."/>
            <person name="Shaw S."/>
            <person name="Blin K."/>
            <person name="Weber T."/>
        </authorList>
    </citation>
    <scope>NUCLEOTIDE SEQUENCE [LARGE SCALE GENOMIC DNA]</scope>
    <source>
        <strain evidence="6 7">NBC_01247</strain>
    </source>
</reference>
<dbReference type="Pfam" id="PF01547">
    <property type="entry name" value="SBP_bac_1"/>
    <property type="match status" value="1"/>
</dbReference>
<protein>
    <submittedName>
        <fullName evidence="6">Extracellular solute-binding protein</fullName>
    </submittedName>
</protein>
<name>A0ABZ1W3N8_9ACTN</name>
<feature type="signal peptide" evidence="5">
    <location>
        <begin position="1"/>
        <end position="21"/>
    </location>
</feature>
<organism evidence="6 7">
    <name type="scientific">Kitasatospora herbaricolor</name>
    <dbReference type="NCBI Taxonomy" id="68217"/>
    <lineage>
        <taxon>Bacteria</taxon>
        <taxon>Bacillati</taxon>
        <taxon>Actinomycetota</taxon>
        <taxon>Actinomycetes</taxon>
        <taxon>Kitasatosporales</taxon>
        <taxon>Streptomycetaceae</taxon>
        <taxon>Kitasatospora</taxon>
    </lineage>
</organism>
<dbReference type="RefSeq" id="WP_329611481.1">
    <property type="nucleotide sequence ID" value="NZ_CP108482.1"/>
</dbReference>
<accession>A0ABZ1W3N8</accession>